<sequence length="226" mass="25169">MADQKDERTAFEAWHVDYVCRKPVANYIDDEKAWAAWKARAAQSGQRAGVAGGWRAIPPKLTPTMRAAFVQAARDNMQRTGGNDPDVMYEAAFDAAPTQQQEGGKLDVSFVGGAQPTHFCKVCNAMWRRWPDGSWNLRSKQCGACCDNVEMGEQIEPMEYTGATPKAESEVQYIQQIIDRLDDDIALTVNSPWGEGCQQALRDTANGLRLYVNRIMAAANMEEQED</sequence>
<dbReference type="Proteomes" id="UP000515258">
    <property type="component" value="Segment"/>
</dbReference>
<protein>
    <submittedName>
        <fullName evidence="1">Uncharacterized protein</fullName>
    </submittedName>
</protein>
<evidence type="ECO:0000313" key="1">
    <source>
        <dbReference type="EMBL" id="QMV32435.1"/>
    </source>
</evidence>
<accession>A0A7G5B812</accession>
<reference evidence="1 2" key="1">
    <citation type="submission" date="2020-07" db="EMBL/GenBank/DDBJ databases">
        <title>Ralstonia phages.</title>
        <authorList>
            <person name="Trotereau A."/>
            <person name="Boyer C."/>
            <person name="Torres-Barcelo C."/>
        </authorList>
    </citation>
    <scope>NUCLEOTIDE SEQUENCE [LARGE SCALE GENOMIC DNA]</scope>
</reference>
<dbReference type="EMBL" id="MT740726">
    <property type="protein sequence ID" value="QMV32435.1"/>
    <property type="molecule type" value="Genomic_DNA"/>
</dbReference>
<proteinExistence type="predicted"/>
<organism evidence="1 2">
    <name type="scientific">Ralstonia phage Albius</name>
    <dbReference type="NCBI Taxonomy" id="2759712"/>
    <lineage>
        <taxon>Viruses</taxon>
        <taxon>Duplodnaviria</taxon>
        <taxon>Heunggongvirae</taxon>
        <taxon>Uroviricota</taxon>
        <taxon>Caudoviricetes</taxon>
        <taxon>Rahariannevirus</taxon>
        <taxon>Rahariannevirus raharianne</taxon>
    </lineage>
</organism>
<evidence type="ECO:0000313" key="2">
    <source>
        <dbReference type="Proteomes" id="UP000515258"/>
    </source>
</evidence>
<name>A0A7G5B812_9CAUD</name>
<gene>
    <name evidence="1" type="ORF">U2_00060</name>
</gene>